<dbReference type="EMBL" id="CP041016">
    <property type="protein sequence ID" value="QDC37061.1"/>
    <property type="molecule type" value="Genomic_DNA"/>
</dbReference>
<evidence type="ECO:0000313" key="2">
    <source>
        <dbReference type="Proteomes" id="UP000311469"/>
    </source>
</evidence>
<proteinExistence type="predicted"/>
<sequence length="64" mass="7148">MSRFTIEDDTFVDVRVLVGGHVYLWQTAPETGVEAQINLSPDGAYRLGLELVRRCKPTDQGTKP</sequence>
<dbReference type="KEGG" id="sufl:FIL70_07335"/>
<organism evidence="1 2">
    <name type="scientific">Sphingobium fuliginis ATCC 27551</name>
    <dbReference type="NCBI Taxonomy" id="1208342"/>
    <lineage>
        <taxon>Bacteria</taxon>
        <taxon>Pseudomonadati</taxon>
        <taxon>Pseudomonadota</taxon>
        <taxon>Alphaproteobacteria</taxon>
        <taxon>Sphingomonadales</taxon>
        <taxon>Sphingomonadaceae</taxon>
        <taxon>Sphingobium</taxon>
    </lineage>
</organism>
<name>A0A5B8CJW1_SPHSA</name>
<dbReference type="Proteomes" id="UP000311469">
    <property type="component" value="Chromosome cSF1"/>
</dbReference>
<dbReference type="AlphaFoldDB" id="A0A5B8CJW1"/>
<evidence type="ECO:0000313" key="1">
    <source>
        <dbReference type="EMBL" id="QDC37061.1"/>
    </source>
</evidence>
<protein>
    <submittedName>
        <fullName evidence="1">Uncharacterized protein</fullName>
    </submittedName>
</protein>
<accession>A0A5B8CJW1</accession>
<gene>
    <name evidence="1" type="ORF">FIL70_07335</name>
</gene>
<reference evidence="1 2" key="1">
    <citation type="submission" date="2019-06" db="EMBL/GenBank/DDBJ databases">
        <title>Genome organization and adaptive potential of archetypical organophosphate degarding Sphingobium fuliginis ATCC 27551.</title>
        <authorList>
            <person name="Sarwar A."/>
            <person name="Parthasarathy S."/>
            <person name="Singh C."/>
            <person name="Siddavattam D."/>
        </authorList>
    </citation>
    <scope>NUCLEOTIDE SEQUENCE [LARGE SCALE GENOMIC DNA]</scope>
    <source>
        <strain evidence="1 2">ATCC 27551</strain>
    </source>
</reference>
<dbReference type="RefSeq" id="WP_140041902.1">
    <property type="nucleotide sequence ID" value="NZ_CP041016.1"/>
</dbReference>